<evidence type="ECO:0000313" key="3">
    <source>
        <dbReference type="Proteomes" id="UP001148838"/>
    </source>
</evidence>
<comment type="caution">
    <text evidence="2">The sequence shown here is derived from an EMBL/GenBank/DDBJ whole genome shotgun (WGS) entry which is preliminary data.</text>
</comment>
<dbReference type="Proteomes" id="UP001148838">
    <property type="component" value="Unassembled WGS sequence"/>
</dbReference>
<keyword evidence="3" id="KW-1185">Reference proteome</keyword>
<feature type="compositionally biased region" description="Pro residues" evidence="1">
    <location>
        <begin position="34"/>
        <end position="45"/>
    </location>
</feature>
<name>A0ABQ8S5S1_PERAM</name>
<reference evidence="2 3" key="1">
    <citation type="journal article" date="2022" name="Allergy">
        <title>Genome assembly and annotation of Periplaneta americana reveal a comprehensive cockroach allergen profile.</title>
        <authorList>
            <person name="Wang L."/>
            <person name="Xiong Q."/>
            <person name="Saelim N."/>
            <person name="Wang L."/>
            <person name="Nong W."/>
            <person name="Wan A.T."/>
            <person name="Shi M."/>
            <person name="Liu X."/>
            <person name="Cao Q."/>
            <person name="Hui J.H.L."/>
            <person name="Sookrung N."/>
            <person name="Leung T.F."/>
            <person name="Tungtrongchitr A."/>
            <person name="Tsui S.K.W."/>
        </authorList>
    </citation>
    <scope>NUCLEOTIDE SEQUENCE [LARGE SCALE GENOMIC DNA]</scope>
    <source>
        <strain evidence="2">PWHHKU_190912</strain>
    </source>
</reference>
<sequence length="185" mass="20550">VAPPTGGYHAQPALMPQTMDGQAPSAGSVHSQAVPPPVIPPPQPAKPQRQAEDGIPFHQTAHPLLSTGLSNQLRSNKAPGTDHITAELIKEGGIALTLAIYKLIVRIWEEEIMPEDWREDIWIFTKKDENSLRSFERKILRRIFGPVNDHQGWRIHSNSELLNLIGGQDVVKAQRQMARPCKQDA</sequence>
<feature type="region of interest" description="Disordered" evidence="1">
    <location>
        <begin position="1"/>
        <end position="51"/>
    </location>
</feature>
<gene>
    <name evidence="2" type="ORF">ANN_26276</name>
</gene>
<evidence type="ECO:0000313" key="2">
    <source>
        <dbReference type="EMBL" id="KAJ4429273.1"/>
    </source>
</evidence>
<dbReference type="EMBL" id="JAJSOF020000036">
    <property type="protein sequence ID" value="KAJ4429273.1"/>
    <property type="molecule type" value="Genomic_DNA"/>
</dbReference>
<evidence type="ECO:0000256" key="1">
    <source>
        <dbReference type="SAM" id="MobiDB-lite"/>
    </source>
</evidence>
<protein>
    <submittedName>
        <fullName evidence="2">Uncharacterized protein</fullName>
    </submittedName>
</protein>
<accession>A0ABQ8S5S1</accession>
<proteinExistence type="predicted"/>
<organism evidence="2 3">
    <name type="scientific">Periplaneta americana</name>
    <name type="common">American cockroach</name>
    <name type="synonym">Blatta americana</name>
    <dbReference type="NCBI Taxonomy" id="6978"/>
    <lineage>
        <taxon>Eukaryota</taxon>
        <taxon>Metazoa</taxon>
        <taxon>Ecdysozoa</taxon>
        <taxon>Arthropoda</taxon>
        <taxon>Hexapoda</taxon>
        <taxon>Insecta</taxon>
        <taxon>Pterygota</taxon>
        <taxon>Neoptera</taxon>
        <taxon>Polyneoptera</taxon>
        <taxon>Dictyoptera</taxon>
        <taxon>Blattodea</taxon>
        <taxon>Blattoidea</taxon>
        <taxon>Blattidae</taxon>
        <taxon>Blattinae</taxon>
        <taxon>Periplaneta</taxon>
    </lineage>
</organism>
<feature type="non-terminal residue" evidence="2">
    <location>
        <position position="1"/>
    </location>
</feature>